<comment type="caution">
    <text evidence="8">The sequence shown here is derived from an EMBL/GenBank/DDBJ whole genome shotgun (WGS) entry which is preliminary data.</text>
</comment>
<dbReference type="Gene3D" id="3.80.30.20">
    <property type="entry name" value="tm_1862 like domain"/>
    <property type="match status" value="1"/>
</dbReference>
<name>K1UBP7_9ZZZZ</name>
<gene>
    <name evidence="8" type="ORF">OBE_01293</name>
</gene>
<protein>
    <submittedName>
        <fullName evidence="8">MiaB-like tRNA modifying enzyme</fullName>
    </submittedName>
</protein>
<proteinExistence type="predicted"/>
<evidence type="ECO:0000259" key="6">
    <source>
        <dbReference type="PROSITE" id="PS50926"/>
    </source>
</evidence>
<dbReference type="InterPro" id="IPR006638">
    <property type="entry name" value="Elp3/MiaA/NifB-like_rSAM"/>
</dbReference>
<dbReference type="Pfam" id="PF04055">
    <property type="entry name" value="Radical_SAM"/>
    <property type="match status" value="1"/>
</dbReference>
<keyword evidence="3" id="KW-0479">Metal-binding</keyword>
<evidence type="ECO:0000313" key="8">
    <source>
        <dbReference type="EMBL" id="EKC75580.1"/>
    </source>
</evidence>
<dbReference type="SUPFAM" id="SSF102114">
    <property type="entry name" value="Radical SAM enzymes"/>
    <property type="match status" value="1"/>
</dbReference>
<dbReference type="InterPro" id="IPR007197">
    <property type="entry name" value="rSAM"/>
</dbReference>
<feature type="domain" description="Radical SAM core" evidence="7">
    <location>
        <begin position="1"/>
        <end position="173"/>
    </location>
</feature>
<dbReference type="AlphaFoldDB" id="K1UBP7"/>
<organism evidence="8">
    <name type="scientific">human gut metagenome</name>
    <dbReference type="NCBI Taxonomy" id="408170"/>
    <lineage>
        <taxon>unclassified sequences</taxon>
        <taxon>metagenomes</taxon>
        <taxon>organismal metagenomes</taxon>
    </lineage>
</organism>
<keyword evidence="4" id="KW-0408">Iron</keyword>
<dbReference type="SMART" id="SM00729">
    <property type="entry name" value="Elp3"/>
    <property type="match status" value="1"/>
</dbReference>
<dbReference type="PROSITE" id="PS51918">
    <property type="entry name" value="RADICAL_SAM"/>
    <property type="match status" value="1"/>
</dbReference>
<dbReference type="EMBL" id="AJWZ01000850">
    <property type="protein sequence ID" value="EKC75580.1"/>
    <property type="molecule type" value="Genomic_DNA"/>
</dbReference>
<sequence>MVKILIVKILTKKIRLIDLLEAINKIDGIDRIRLSSLEPTIVDEEFATRISKLDKICDHFHLSLQSGCDETLKRMNRKYTTQIYRDAVATLRKYYPEASFTTDVIVGFPGETDEEFAKTYKFLEEIDFYRLHVFKYSPRRGTVAEKMPNQIDGNKKEERSNKLIELSNSTENKHNQSYIGKTVKVLFEEFEDGFFKGHTTNYMMVKVAGEEERSDKFVNKILDSKN</sequence>
<dbReference type="GO" id="GO:0005829">
    <property type="term" value="C:cytosol"/>
    <property type="evidence" value="ECO:0007669"/>
    <property type="project" value="TreeGrafter"/>
</dbReference>
<keyword evidence="1" id="KW-0004">4Fe-4S</keyword>
<dbReference type="GO" id="GO:0046872">
    <property type="term" value="F:metal ion binding"/>
    <property type="evidence" value="ECO:0007669"/>
    <property type="project" value="UniProtKB-KW"/>
</dbReference>
<accession>K1UBP7</accession>
<keyword evidence="5" id="KW-0411">Iron-sulfur</keyword>
<dbReference type="GO" id="GO:0035597">
    <property type="term" value="F:tRNA-2-methylthio-N(6)-dimethylallyladenosine(37) synthase activity"/>
    <property type="evidence" value="ECO:0007669"/>
    <property type="project" value="TreeGrafter"/>
</dbReference>
<dbReference type="PROSITE" id="PS50926">
    <property type="entry name" value="TRAM"/>
    <property type="match status" value="1"/>
</dbReference>
<evidence type="ECO:0000256" key="2">
    <source>
        <dbReference type="ARBA" id="ARBA00022691"/>
    </source>
</evidence>
<feature type="domain" description="TRAM" evidence="6">
    <location>
        <begin position="176"/>
        <end position="226"/>
    </location>
</feature>
<dbReference type="GO" id="GO:0051539">
    <property type="term" value="F:4 iron, 4 sulfur cluster binding"/>
    <property type="evidence" value="ECO:0007669"/>
    <property type="project" value="UniProtKB-KW"/>
</dbReference>
<keyword evidence="2" id="KW-0949">S-adenosyl-L-methionine</keyword>
<dbReference type="InterPro" id="IPR058240">
    <property type="entry name" value="rSAM_sf"/>
</dbReference>
<dbReference type="PANTHER" id="PTHR43020:SF2">
    <property type="entry name" value="MITOCHONDRIAL TRNA METHYLTHIOTRANSFERASE CDK5RAP1"/>
    <property type="match status" value="1"/>
</dbReference>
<evidence type="ECO:0000256" key="3">
    <source>
        <dbReference type="ARBA" id="ARBA00022723"/>
    </source>
</evidence>
<reference evidence="8" key="1">
    <citation type="journal article" date="2013" name="Environ. Microbiol.">
        <title>Microbiota from the distal guts of lean and obese adolescents exhibit partial functional redundancy besides clear differences in community structure.</title>
        <authorList>
            <person name="Ferrer M."/>
            <person name="Ruiz A."/>
            <person name="Lanza F."/>
            <person name="Haange S.B."/>
            <person name="Oberbach A."/>
            <person name="Till H."/>
            <person name="Bargiela R."/>
            <person name="Campoy C."/>
            <person name="Segura M.T."/>
            <person name="Richter M."/>
            <person name="von Bergen M."/>
            <person name="Seifert J."/>
            <person name="Suarez A."/>
        </authorList>
    </citation>
    <scope>NUCLEOTIDE SEQUENCE</scope>
</reference>
<dbReference type="InterPro" id="IPR023404">
    <property type="entry name" value="rSAM_horseshoe"/>
</dbReference>
<dbReference type="PANTHER" id="PTHR43020">
    <property type="entry name" value="CDK5 REGULATORY SUBUNIT-ASSOCIATED PROTEIN 1"/>
    <property type="match status" value="1"/>
</dbReference>
<evidence type="ECO:0000256" key="4">
    <source>
        <dbReference type="ARBA" id="ARBA00023004"/>
    </source>
</evidence>
<dbReference type="InterPro" id="IPR002792">
    <property type="entry name" value="TRAM_dom"/>
</dbReference>
<evidence type="ECO:0000259" key="7">
    <source>
        <dbReference type="PROSITE" id="PS51918"/>
    </source>
</evidence>
<evidence type="ECO:0000256" key="1">
    <source>
        <dbReference type="ARBA" id="ARBA00022485"/>
    </source>
</evidence>
<evidence type="ECO:0000256" key="5">
    <source>
        <dbReference type="ARBA" id="ARBA00023014"/>
    </source>
</evidence>